<name>A0A5B7ID70_PORTR</name>
<dbReference type="AlphaFoldDB" id="A0A5B7ID70"/>
<accession>A0A5B7ID70</accession>
<gene>
    <name evidence="1" type="ORF">E2C01_074807</name>
</gene>
<dbReference type="Proteomes" id="UP000324222">
    <property type="component" value="Unassembled WGS sequence"/>
</dbReference>
<comment type="caution">
    <text evidence="1">The sequence shown here is derived from an EMBL/GenBank/DDBJ whole genome shotgun (WGS) entry which is preliminary data.</text>
</comment>
<sequence length="104" mass="11710">MRTRLVTLDKPSRSSNTPRIQTVLRCVRACYPLLGIHRRRHARRQCCLFGNYRVPGCFTRWGSLAQSGPSPDVNHSLKHCEGRGSRVLITHRSLLPSQSASATL</sequence>
<proteinExistence type="predicted"/>
<protein>
    <submittedName>
        <fullName evidence="1">Uncharacterized protein</fullName>
    </submittedName>
</protein>
<evidence type="ECO:0000313" key="2">
    <source>
        <dbReference type="Proteomes" id="UP000324222"/>
    </source>
</evidence>
<evidence type="ECO:0000313" key="1">
    <source>
        <dbReference type="EMBL" id="MPC80233.1"/>
    </source>
</evidence>
<dbReference type="EMBL" id="VSRR010053429">
    <property type="protein sequence ID" value="MPC80233.1"/>
    <property type="molecule type" value="Genomic_DNA"/>
</dbReference>
<keyword evidence="2" id="KW-1185">Reference proteome</keyword>
<organism evidence="1 2">
    <name type="scientific">Portunus trituberculatus</name>
    <name type="common">Swimming crab</name>
    <name type="synonym">Neptunus trituberculatus</name>
    <dbReference type="NCBI Taxonomy" id="210409"/>
    <lineage>
        <taxon>Eukaryota</taxon>
        <taxon>Metazoa</taxon>
        <taxon>Ecdysozoa</taxon>
        <taxon>Arthropoda</taxon>
        <taxon>Crustacea</taxon>
        <taxon>Multicrustacea</taxon>
        <taxon>Malacostraca</taxon>
        <taxon>Eumalacostraca</taxon>
        <taxon>Eucarida</taxon>
        <taxon>Decapoda</taxon>
        <taxon>Pleocyemata</taxon>
        <taxon>Brachyura</taxon>
        <taxon>Eubrachyura</taxon>
        <taxon>Portunoidea</taxon>
        <taxon>Portunidae</taxon>
        <taxon>Portuninae</taxon>
        <taxon>Portunus</taxon>
    </lineage>
</organism>
<reference evidence="1 2" key="1">
    <citation type="submission" date="2019-05" db="EMBL/GenBank/DDBJ databases">
        <title>Another draft genome of Portunus trituberculatus and its Hox gene families provides insights of decapod evolution.</title>
        <authorList>
            <person name="Jeong J.-H."/>
            <person name="Song I."/>
            <person name="Kim S."/>
            <person name="Choi T."/>
            <person name="Kim D."/>
            <person name="Ryu S."/>
            <person name="Kim W."/>
        </authorList>
    </citation>
    <scope>NUCLEOTIDE SEQUENCE [LARGE SCALE GENOMIC DNA]</scope>
    <source>
        <tissue evidence="1">Muscle</tissue>
    </source>
</reference>